<dbReference type="AlphaFoldDB" id="A0A935PXD9"/>
<organism evidence="1 2">
    <name type="scientific">Candidatus Accumulibacter proximus</name>
    <dbReference type="NCBI Taxonomy" id="2954385"/>
    <lineage>
        <taxon>Bacteria</taxon>
        <taxon>Pseudomonadati</taxon>
        <taxon>Pseudomonadota</taxon>
        <taxon>Betaproteobacteria</taxon>
        <taxon>Candidatus Accumulibacter</taxon>
    </lineage>
</organism>
<reference evidence="1 2" key="1">
    <citation type="submission" date="2020-10" db="EMBL/GenBank/DDBJ databases">
        <title>Connecting structure to function with the recovery of over 1000 high-quality activated sludge metagenome-assembled genomes encoding full-length rRNA genes using long-read sequencing.</title>
        <authorList>
            <person name="Singleton C.M."/>
            <person name="Petriglieri F."/>
            <person name="Kristensen J.M."/>
            <person name="Kirkegaard R.H."/>
            <person name="Michaelsen T.Y."/>
            <person name="Andersen M.H."/>
            <person name="Karst S.M."/>
            <person name="Dueholm M.S."/>
            <person name="Nielsen P.H."/>
            <person name="Albertsen M."/>
        </authorList>
    </citation>
    <scope>NUCLEOTIDE SEQUENCE [LARGE SCALE GENOMIC DNA]</scope>
    <source>
        <strain evidence="1">EsbW_18-Q3-R4-48_BATAC.285</strain>
    </source>
</reference>
<dbReference type="EMBL" id="JADJMH010000001">
    <property type="protein sequence ID" value="MBK7673696.1"/>
    <property type="molecule type" value="Genomic_DNA"/>
</dbReference>
<protein>
    <submittedName>
        <fullName evidence="1">Uncharacterized protein</fullName>
    </submittedName>
</protein>
<dbReference type="Proteomes" id="UP000697998">
    <property type="component" value="Unassembled WGS sequence"/>
</dbReference>
<evidence type="ECO:0000313" key="2">
    <source>
        <dbReference type="Proteomes" id="UP000697998"/>
    </source>
</evidence>
<proteinExistence type="predicted"/>
<name>A0A935PXD9_9PROT</name>
<gene>
    <name evidence="1" type="ORF">IPJ27_02410</name>
</gene>
<dbReference type="Pfam" id="PF17957">
    <property type="entry name" value="Big_7"/>
    <property type="match status" value="1"/>
</dbReference>
<accession>A0A935PXD9</accession>
<dbReference type="Gene3D" id="2.60.40.10">
    <property type="entry name" value="Immunoglobulins"/>
    <property type="match status" value="1"/>
</dbReference>
<dbReference type="InterPro" id="IPR013783">
    <property type="entry name" value="Ig-like_fold"/>
</dbReference>
<sequence>MSLTAPVNGATIAFGGDVMLTANASDFDGAVTKVEFMEGSNKLGENSAEPYQFTWAKPPVGSYTLTARSTDNRGL</sequence>
<evidence type="ECO:0000313" key="1">
    <source>
        <dbReference type="EMBL" id="MBK7673696.1"/>
    </source>
</evidence>
<comment type="caution">
    <text evidence="1">The sequence shown here is derived from an EMBL/GenBank/DDBJ whole genome shotgun (WGS) entry which is preliminary data.</text>
</comment>